<evidence type="ECO:0000259" key="2">
    <source>
        <dbReference type="PROSITE" id="PS50404"/>
    </source>
</evidence>
<dbReference type="Pfam" id="PF02798">
    <property type="entry name" value="GST_N"/>
    <property type="match status" value="1"/>
</dbReference>
<dbReference type="InterPro" id="IPR036249">
    <property type="entry name" value="Thioredoxin-like_sf"/>
</dbReference>
<accession>A0A0P6VPU5</accession>
<dbReference type="PANTHER" id="PTHR44051">
    <property type="entry name" value="GLUTATHIONE S-TRANSFERASE-RELATED"/>
    <property type="match status" value="1"/>
</dbReference>
<dbReference type="InterPro" id="IPR010987">
    <property type="entry name" value="Glutathione-S-Trfase_C-like"/>
</dbReference>
<dbReference type="InterPro" id="IPR004045">
    <property type="entry name" value="Glutathione_S-Trfase_N"/>
</dbReference>
<dbReference type="EMBL" id="LJYW01000001">
    <property type="protein sequence ID" value="KPL54814.1"/>
    <property type="molecule type" value="Genomic_DNA"/>
</dbReference>
<dbReference type="SFLD" id="SFLDG01150">
    <property type="entry name" value="Main.1:_Beta-like"/>
    <property type="match status" value="1"/>
</dbReference>
<evidence type="ECO:0000313" key="5">
    <source>
        <dbReference type="Proteomes" id="UP000048984"/>
    </source>
</evidence>
<dbReference type="AlphaFoldDB" id="A0A0P6VPU5"/>
<dbReference type="Proteomes" id="UP000048984">
    <property type="component" value="Unassembled WGS sequence"/>
</dbReference>
<reference evidence="4 5" key="1">
    <citation type="submission" date="2015-09" db="EMBL/GenBank/DDBJ databases">
        <authorList>
            <person name="Jackson K.R."/>
            <person name="Lunt B.L."/>
            <person name="Fisher J.N.B."/>
            <person name="Gardner A.V."/>
            <person name="Bailey M.E."/>
            <person name="Deus L.M."/>
            <person name="Earl A.S."/>
            <person name="Gibby P.D."/>
            <person name="Hartmann K.A."/>
            <person name="Liu J.E."/>
            <person name="Manci A.M."/>
            <person name="Nielsen D.A."/>
            <person name="Solomon M.B."/>
            <person name="Breakwell D.P."/>
            <person name="Burnett S.H."/>
            <person name="Grose J.H."/>
        </authorList>
    </citation>
    <scope>NUCLEOTIDE SEQUENCE [LARGE SCALE GENOMIC DNA]</scope>
    <source>
        <strain evidence="4 5">16</strain>
    </source>
</reference>
<reference evidence="4 5" key="2">
    <citation type="submission" date="2015-10" db="EMBL/GenBank/DDBJ databases">
        <title>Draft Genome Sequence of Prosthecomicrobium hirschii ATCC 27832.</title>
        <authorList>
            <person name="Daniel J."/>
            <person name="Givan S.A."/>
            <person name="Brun Y.V."/>
            <person name="Brown P.J."/>
        </authorList>
    </citation>
    <scope>NUCLEOTIDE SEQUENCE [LARGE SCALE GENOMIC DNA]</scope>
    <source>
        <strain evidence="4 5">16</strain>
    </source>
</reference>
<gene>
    <name evidence="4" type="ORF">ABB55_23450</name>
</gene>
<evidence type="ECO:0008006" key="6">
    <source>
        <dbReference type="Google" id="ProtNLM"/>
    </source>
</evidence>
<proteinExistence type="inferred from homology"/>
<evidence type="ECO:0000313" key="4">
    <source>
        <dbReference type="EMBL" id="KPL54814.1"/>
    </source>
</evidence>
<dbReference type="Gene3D" id="1.20.1050.10">
    <property type="match status" value="1"/>
</dbReference>
<evidence type="ECO:0000259" key="3">
    <source>
        <dbReference type="PROSITE" id="PS50405"/>
    </source>
</evidence>
<dbReference type="InterPro" id="IPR036282">
    <property type="entry name" value="Glutathione-S-Trfase_C_sf"/>
</dbReference>
<feature type="domain" description="GST N-terminal" evidence="2">
    <location>
        <begin position="1"/>
        <end position="80"/>
    </location>
</feature>
<comment type="caution">
    <text evidence="4">The sequence shown here is derived from an EMBL/GenBank/DDBJ whole genome shotgun (WGS) entry which is preliminary data.</text>
</comment>
<dbReference type="InterPro" id="IPR004046">
    <property type="entry name" value="GST_C"/>
</dbReference>
<comment type="similarity">
    <text evidence="1">Belongs to the GST superfamily.</text>
</comment>
<dbReference type="RefSeq" id="WP_054360980.1">
    <property type="nucleotide sequence ID" value="NZ_LJYW01000001.1"/>
</dbReference>
<dbReference type="InterPro" id="IPR040079">
    <property type="entry name" value="Glutathione_S-Trfase"/>
</dbReference>
<dbReference type="Pfam" id="PF00043">
    <property type="entry name" value="GST_C"/>
    <property type="match status" value="1"/>
</dbReference>
<dbReference type="SFLD" id="SFLDG00358">
    <property type="entry name" value="Main_(cytGST)"/>
    <property type="match status" value="1"/>
</dbReference>
<dbReference type="PROSITE" id="PS50405">
    <property type="entry name" value="GST_CTER"/>
    <property type="match status" value="1"/>
</dbReference>
<name>A0A0P6VPU5_9HYPH</name>
<dbReference type="SUPFAM" id="SSF52833">
    <property type="entry name" value="Thioredoxin-like"/>
    <property type="match status" value="1"/>
</dbReference>
<dbReference type="PANTHER" id="PTHR44051:SF2">
    <property type="entry name" value="HYPOTHETICAL GLUTATHIONE S-TRANSFERASE LIKE PROTEIN"/>
    <property type="match status" value="1"/>
</dbReference>
<dbReference type="CDD" id="cd03056">
    <property type="entry name" value="GST_N_4"/>
    <property type="match status" value="1"/>
</dbReference>
<protein>
    <recommendedName>
        <fullName evidence="6">Glutathione S-transferase</fullName>
    </recommendedName>
</protein>
<dbReference type="SFLD" id="SFLDG01151">
    <property type="entry name" value="Main.2:_Nu-like"/>
    <property type="match status" value="1"/>
</dbReference>
<keyword evidence="5" id="KW-1185">Reference proteome</keyword>
<dbReference type="STRING" id="665126.ABB55_23450"/>
<feature type="domain" description="GST C-terminal" evidence="3">
    <location>
        <begin position="84"/>
        <end position="194"/>
    </location>
</feature>
<sequence length="194" mass="20995">MKLYDHPASGNGYKVRLFLALAGIAAERVTVDVAARAHKTPDFLALNPRGQIPVLVDGETVLFDSQAILVYLAASHAPAWLPADPRGLGEVTQWLAFAAKEIAVGLQAARLHFLIGAPADIAAAQAEARRALAILETWLSTRDWLVGDRPTVADIACFPYVALAPEGRVDLDPYPAVRRWIGRIEALPAFVPMR</sequence>
<dbReference type="PROSITE" id="PS50404">
    <property type="entry name" value="GST_NTER"/>
    <property type="match status" value="1"/>
</dbReference>
<dbReference type="SUPFAM" id="SSF47616">
    <property type="entry name" value="GST C-terminal domain-like"/>
    <property type="match status" value="1"/>
</dbReference>
<organism evidence="4 5">
    <name type="scientific">Prosthecodimorpha hirschii</name>
    <dbReference type="NCBI Taxonomy" id="665126"/>
    <lineage>
        <taxon>Bacteria</taxon>
        <taxon>Pseudomonadati</taxon>
        <taxon>Pseudomonadota</taxon>
        <taxon>Alphaproteobacteria</taxon>
        <taxon>Hyphomicrobiales</taxon>
        <taxon>Ancalomicrobiaceae</taxon>
        <taxon>Prosthecodimorpha</taxon>
    </lineage>
</organism>
<dbReference type="Gene3D" id="3.40.30.10">
    <property type="entry name" value="Glutaredoxin"/>
    <property type="match status" value="1"/>
</dbReference>
<dbReference type="SFLD" id="SFLDS00019">
    <property type="entry name" value="Glutathione_Transferase_(cytos"/>
    <property type="match status" value="1"/>
</dbReference>
<evidence type="ECO:0000256" key="1">
    <source>
        <dbReference type="RuleBase" id="RU003494"/>
    </source>
</evidence>